<feature type="region of interest" description="Disordered" evidence="8">
    <location>
        <begin position="1"/>
        <end position="27"/>
    </location>
</feature>
<dbReference type="InterPro" id="IPR057366">
    <property type="entry name" value="TRPM-like"/>
</dbReference>
<dbReference type="AlphaFoldDB" id="A0AB34HV98"/>
<evidence type="ECO:0000256" key="6">
    <source>
        <dbReference type="ARBA" id="ARBA00023136"/>
    </source>
</evidence>
<reference evidence="11 12" key="1">
    <citation type="submission" date="2022-11" db="EMBL/GenBank/DDBJ databases">
        <title>Whole genome sequence of Eschrichtius robustus ER-17-0199.</title>
        <authorList>
            <person name="Bruniche-Olsen A."/>
            <person name="Black A.N."/>
            <person name="Fields C.J."/>
            <person name="Walden K."/>
            <person name="Dewoody J.A."/>
        </authorList>
    </citation>
    <scope>NUCLEOTIDE SEQUENCE [LARGE SCALE GENOMIC DNA]</scope>
    <source>
        <strain evidence="11">ER-17-0199</strain>
        <tissue evidence="11">Blubber</tissue>
    </source>
</reference>
<dbReference type="InterPro" id="IPR041491">
    <property type="entry name" value="TRPM_SLOG"/>
</dbReference>
<accession>A0AB34HV98</accession>
<evidence type="ECO:0000259" key="9">
    <source>
        <dbReference type="Pfam" id="PF18139"/>
    </source>
</evidence>
<dbReference type="Pfam" id="PF18139">
    <property type="entry name" value="LSDAT_euk"/>
    <property type="match status" value="1"/>
</dbReference>
<keyword evidence="7" id="KW-0407">Ion channel</keyword>
<evidence type="ECO:0000259" key="10">
    <source>
        <dbReference type="Pfam" id="PF25508"/>
    </source>
</evidence>
<dbReference type="PANTHER" id="PTHR13800:SF5">
    <property type="entry name" value="TRANSIENT RECEPTOR POTENTIAL CATION CHANNEL SUBFAMILY M MEMBER 5"/>
    <property type="match status" value="1"/>
</dbReference>
<dbReference type="Proteomes" id="UP001159641">
    <property type="component" value="Unassembled WGS sequence"/>
</dbReference>
<organism evidence="11 12">
    <name type="scientific">Eschrichtius robustus</name>
    <name type="common">California gray whale</name>
    <name type="synonym">Eschrichtius gibbosus</name>
    <dbReference type="NCBI Taxonomy" id="9764"/>
    <lineage>
        <taxon>Eukaryota</taxon>
        <taxon>Metazoa</taxon>
        <taxon>Chordata</taxon>
        <taxon>Craniata</taxon>
        <taxon>Vertebrata</taxon>
        <taxon>Euteleostomi</taxon>
        <taxon>Mammalia</taxon>
        <taxon>Eutheria</taxon>
        <taxon>Laurasiatheria</taxon>
        <taxon>Artiodactyla</taxon>
        <taxon>Whippomorpha</taxon>
        <taxon>Cetacea</taxon>
        <taxon>Mysticeti</taxon>
        <taxon>Eschrichtiidae</taxon>
        <taxon>Eschrichtius</taxon>
    </lineage>
</organism>
<proteinExistence type="predicted"/>
<dbReference type="EMBL" id="JAIQCJ010000544">
    <property type="protein sequence ID" value="KAJ8795601.1"/>
    <property type="molecule type" value="Genomic_DNA"/>
</dbReference>
<comment type="subcellular location">
    <subcellularLocation>
        <location evidence="1">Membrane</location>
        <topology evidence="1">Multi-pass membrane protein</topology>
    </subcellularLocation>
</comment>
<dbReference type="GO" id="GO:0005227">
    <property type="term" value="F:calcium-activated cation channel activity"/>
    <property type="evidence" value="ECO:0007669"/>
    <property type="project" value="TreeGrafter"/>
</dbReference>
<dbReference type="InterPro" id="IPR050927">
    <property type="entry name" value="TRPM"/>
</dbReference>
<sequence length="778" mass="83709">MFCPDGTWRGQLPADTPKAGGGPGAGATGEALGPLGVVTPGPAGAWILTSALRVGLARYVGQAVHDHSPASTSTKARVVAIGIASLGHVLHRRLLDDAQEDSPVHYPMDDGGRQGPLCAPNSNHPHFILVDPGAPGRAERSPLAEAWAWRLEPHGGEAPLSSTGHGSDRLREKASWLEFAQKTWQVDGLRPWWSPHGEGPRALRSPGHLGGPCAPSAGTSSIEIPVLCLLVNGDPSTLEVGRGGRWGPPAGPPARAGTDLELTRPAVPPCPPQRISRAVEHAGPWLILAGSGGIADVLAALMNQPHLLVPQVAEKQFREKFPSENFSWEDIVHWTELLRNITSHPHLLTVHDFEQEGPEELDTVILKARVKGEAWPRPLGGPRRAPGGGRWRTSLPDELQLAVAWDHVDIARSEILNGDVEWKCRPTLASSGQGRVEGWGRWRQDGLNCGGCGPPGTGAAGQAGALPRVLTPRPTGSLSPSAQSRHLEEVMMDALVSNKPEFVRLFVDGGADVADVVTYGRLRQLYRSAPPQEPALPPAAAQARGRPADAGRAGRQQAREPPAFSLHEVSRVLKDFPHDACRGLFQAMSCEWAAGGRAGPRLRADTPVPQEQGPARRPTGQKGLLDLNQRSESSWRDLFLWAVLQNRHEMATYFWATVRTPGRGPGGRGEAAASSDLASQGQEGVAAALATRKILKEMSHLETEAEVGCTPREAKYEQLALAPREAGTGQRAGRRRRRAGGLARASRQRPRPRADLFPERYRNSEERAFALLVRRNRS</sequence>
<feature type="domain" description="TRPM SLOG" evidence="9">
    <location>
        <begin position="43"/>
        <end position="137"/>
    </location>
</feature>
<evidence type="ECO:0000256" key="8">
    <source>
        <dbReference type="SAM" id="MobiDB-lite"/>
    </source>
</evidence>
<dbReference type="GO" id="GO:0099604">
    <property type="term" value="F:ligand-gated calcium channel activity"/>
    <property type="evidence" value="ECO:0007669"/>
    <property type="project" value="TreeGrafter"/>
</dbReference>
<dbReference type="PANTHER" id="PTHR13800">
    <property type="entry name" value="TRANSIENT RECEPTOR POTENTIAL CATION CHANNEL, SUBFAMILY M, MEMBER 6"/>
    <property type="match status" value="1"/>
</dbReference>
<keyword evidence="2" id="KW-0813">Transport</keyword>
<evidence type="ECO:0000313" key="12">
    <source>
        <dbReference type="Proteomes" id="UP001159641"/>
    </source>
</evidence>
<evidence type="ECO:0000256" key="4">
    <source>
        <dbReference type="ARBA" id="ARBA00022989"/>
    </source>
</evidence>
<evidence type="ECO:0000256" key="3">
    <source>
        <dbReference type="ARBA" id="ARBA00022692"/>
    </source>
</evidence>
<evidence type="ECO:0000256" key="2">
    <source>
        <dbReference type="ARBA" id="ARBA00022448"/>
    </source>
</evidence>
<protein>
    <submittedName>
        <fullName evidence="11">Uncharacterized protein</fullName>
    </submittedName>
</protein>
<feature type="region of interest" description="Disordered" evidence="8">
    <location>
        <begin position="601"/>
        <end position="623"/>
    </location>
</feature>
<feature type="region of interest" description="Disordered" evidence="8">
    <location>
        <begin position="722"/>
        <end position="756"/>
    </location>
</feature>
<keyword evidence="3" id="KW-0812">Transmembrane</keyword>
<feature type="region of interest" description="Disordered" evidence="8">
    <location>
        <begin position="528"/>
        <end position="564"/>
    </location>
</feature>
<keyword evidence="4" id="KW-1133">Transmembrane helix</keyword>
<evidence type="ECO:0000313" key="11">
    <source>
        <dbReference type="EMBL" id="KAJ8795601.1"/>
    </source>
</evidence>
<dbReference type="Pfam" id="PF25508">
    <property type="entry name" value="TRPM2"/>
    <property type="match status" value="1"/>
</dbReference>
<comment type="caution">
    <text evidence="11">The sequence shown here is derived from an EMBL/GenBank/DDBJ whole genome shotgun (WGS) entry which is preliminary data.</text>
</comment>
<keyword evidence="5" id="KW-0406">Ion transport</keyword>
<dbReference type="GO" id="GO:0005886">
    <property type="term" value="C:plasma membrane"/>
    <property type="evidence" value="ECO:0007669"/>
    <property type="project" value="TreeGrafter"/>
</dbReference>
<feature type="domain" description="TRPM-like" evidence="10">
    <location>
        <begin position="483"/>
        <end position="658"/>
    </location>
</feature>
<keyword evidence="12" id="KW-1185">Reference proteome</keyword>
<evidence type="ECO:0000256" key="7">
    <source>
        <dbReference type="ARBA" id="ARBA00023303"/>
    </source>
</evidence>
<evidence type="ECO:0000256" key="5">
    <source>
        <dbReference type="ARBA" id="ARBA00023065"/>
    </source>
</evidence>
<keyword evidence="6" id="KW-0472">Membrane</keyword>
<evidence type="ECO:0000256" key="1">
    <source>
        <dbReference type="ARBA" id="ARBA00004141"/>
    </source>
</evidence>
<gene>
    <name evidence="11" type="ORF">J1605_002363</name>
</gene>
<name>A0AB34HV98_ESCRO</name>
<feature type="compositionally biased region" description="Low complexity" evidence="8">
    <location>
        <begin position="538"/>
        <end position="561"/>
    </location>
</feature>